<dbReference type="PANTHER" id="PTHR36460">
    <property type="entry name" value="UPF0132 DOMAIN PROTEIN (AFU_ORTHOLOGUE AFUA_3G10255)"/>
    <property type="match status" value="1"/>
</dbReference>
<comment type="subcellular location">
    <subcellularLocation>
        <location evidence="1">Membrane</location>
        <topology evidence="1">Multi-pass membrane protein</topology>
    </subcellularLocation>
</comment>
<name>A0A1F8CST8_9BACT</name>
<keyword evidence="3 5" id="KW-1133">Transmembrane helix</keyword>
<dbReference type="GO" id="GO:0016020">
    <property type="term" value="C:membrane"/>
    <property type="evidence" value="ECO:0007669"/>
    <property type="project" value="UniProtKB-SubCell"/>
</dbReference>
<protein>
    <recommendedName>
        <fullName evidence="8">DUF4870 domain-containing protein</fullName>
    </recommendedName>
</protein>
<dbReference type="STRING" id="1802538.A2382_02785"/>
<evidence type="ECO:0000256" key="2">
    <source>
        <dbReference type="ARBA" id="ARBA00022692"/>
    </source>
</evidence>
<reference evidence="6 7" key="1">
    <citation type="journal article" date="2016" name="Nat. Commun.">
        <title>Thousands of microbial genomes shed light on interconnected biogeochemical processes in an aquifer system.</title>
        <authorList>
            <person name="Anantharaman K."/>
            <person name="Brown C.T."/>
            <person name="Hug L.A."/>
            <person name="Sharon I."/>
            <person name="Castelle C.J."/>
            <person name="Probst A.J."/>
            <person name="Thomas B.C."/>
            <person name="Singh A."/>
            <person name="Wilkins M.J."/>
            <person name="Karaoz U."/>
            <person name="Brodie E.L."/>
            <person name="Williams K.H."/>
            <person name="Hubbard S.S."/>
            <person name="Banfield J.F."/>
        </authorList>
    </citation>
    <scope>NUCLEOTIDE SEQUENCE [LARGE SCALE GENOMIC DNA]</scope>
</reference>
<dbReference type="Proteomes" id="UP000178999">
    <property type="component" value="Unassembled WGS sequence"/>
</dbReference>
<comment type="caution">
    <text evidence="6">The sequence shown here is derived from an EMBL/GenBank/DDBJ whole genome shotgun (WGS) entry which is preliminary data.</text>
</comment>
<feature type="transmembrane region" description="Helical" evidence="5">
    <location>
        <begin position="15"/>
        <end position="33"/>
    </location>
</feature>
<dbReference type="PANTHER" id="PTHR36460:SF1">
    <property type="entry name" value="UPF0132 DOMAIN PROTEIN (AFU_ORTHOLOGUE AFUA_3G10255)"/>
    <property type="match status" value="1"/>
</dbReference>
<sequence length="110" mass="12184">MPLLKSTTGLKKETAGALSYVLGPITGLIFLILEKDSFVRFHAMQSIIFGVFVFVINTVLGLTIILAPIVSLLALGEFALWLIMIYKASQGEMWKIPFLGKYVDQFSSKI</sequence>
<feature type="transmembrane region" description="Helical" evidence="5">
    <location>
        <begin position="38"/>
        <end position="56"/>
    </location>
</feature>
<organism evidence="6 7">
    <name type="scientific">Candidatus Woesebacteria bacterium RIFOXYB1_FULL_38_16</name>
    <dbReference type="NCBI Taxonomy" id="1802538"/>
    <lineage>
        <taxon>Bacteria</taxon>
        <taxon>Candidatus Woeseibacteriota</taxon>
    </lineage>
</organism>
<proteinExistence type="predicted"/>
<dbReference type="Pfam" id="PF09685">
    <property type="entry name" value="MamF_MmsF"/>
    <property type="match status" value="1"/>
</dbReference>
<evidence type="ECO:0000256" key="5">
    <source>
        <dbReference type="SAM" id="Phobius"/>
    </source>
</evidence>
<evidence type="ECO:0000313" key="7">
    <source>
        <dbReference type="Proteomes" id="UP000178999"/>
    </source>
</evidence>
<evidence type="ECO:0000256" key="1">
    <source>
        <dbReference type="ARBA" id="ARBA00004141"/>
    </source>
</evidence>
<dbReference type="AlphaFoldDB" id="A0A1F8CST8"/>
<dbReference type="EMBL" id="MGHY01000019">
    <property type="protein sequence ID" value="OGM79136.1"/>
    <property type="molecule type" value="Genomic_DNA"/>
</dbReference>
<keyword evidence="2 5" id="KW-0812">Transmembrane</keyword>
<evidence type="ECO:0008006" key="8">
    <source>
        <dbReference type="Google" id="ProtNLM"/>
    </source>
</evidence>
<evidence type="ECO:0000256" key="4">
    <source>
        <dbReference type="ARBA" id="ARBA00023136"/>
    </source>
</evidence>
<dbReference type="InterPro" id="IPR019109">
    <property type="entry name" value="MamF_MmsF"/>
</dbReference>
<evidence type="ECO:0000313" key="6">
    <source>
        <dbReference type="EMBL" id="OGM79136.1"/>
    </source>
</evidence>
<feature type="transmembrane region" description="Helical" evidence="5">
    <location>
        <begin position="62"/>
        <end position="86"/>
    </location>
</feature>
<keyword evidence="4 5" id="KW-0472">Membrane</keyword>
<accession>A0A1F8CST8</accession>
<gene>
    <name evidence="6" type="ORF">A2382_02785</name>
</gene>
<evidence type="ECO:0000256" key="3">
    <source>
        <dbReference type="ARBA" id="ARBA00022989"/>
    </source>
</evidence>